<evidence type="ECO:0000313" key="1">
    <source>
        <dbReference type="EMBL" id="MBC9207526.1"/>
    </source>
</evidence>
<proteinExistence type="predicted"/>
<sequence length="76" mass="8492">MRKPRLRRWEAAEYLKLIHGIEVAPATLSKWATNGGGPVFQKINRTPVYPKDGENGLDDWAVRKLGAPRSSTSEMA</sequence>
<reference evidence="1 2" key="1">
    <citation type="journal article" date="2013" name="Int. J. Syst. Evol. Microbiol.">
        <title>Roseomonas aerophila sp. nov., isolated from air.</title>
        <authorList>
            <person name="Kim S.J."/>
            <person name="Weon H.Y."/>
            <person name="Ahn J.H."/>
            <person name="Hong S.B."/>
            <person name="Seok S.J."/>
            <person name="Whang K.S."/>
            <person name="Kwon S.W."/>
        </authorList>
    </citation>
    <scope>NUCLEOTIDE SEQUENCE [LARGE SCALE GENOMIC DNA]</scope>
    <source>
        <strain evidence="1 2">NBRC 108923</strain>
    </source>
</reference>
<organism evidence="1 2">
    <name type="scientific">Teichococcus aerophilus</name>
    <dbReference type="NCBI Taxonomy" id="1224513"/>
    <lineage>
        <taxon>Bacteria</taxon>
        <taxon>Pseudomonadati</taxon>
        <taxon>Pseudomonadota</taxon>
        <taxon>Alphaproteobacteria</taxon>
        <taxon>Acetobacterales</taxon>
        <taxon>Roseomonadaceae</taxon>
        <taxon>Roseomonas</taxon>
    </lineage>
</organism>
<comment type="caution">
    <text evidence="1">The sequence shown here is derived from an EMBL/GenBank/DDBJ whole genome shotgun (WGS) entry which is preliminary data.</text>
</comment>
<evidence type="ECO:0000313" key="2">
    <source>
        <dbReference type="Proteomes" id="UP000626026"/>
    </source>
</evidence>
<accession>A0ABR7RMH5</accession>
<dbReference type="Proteomes" id="UP000626026">
    <property type="component" value="Unassembled WGS sequence"/>
</dbReference>
<dbReference type="EMBL" id="JACTVA010000018">
    <property type="protein sequence ID" value="MBC9207526.1"/>
    <property type="molecule type" value="Genomic_DNA"/>
</dbReference>
<keyword evidence="2" id="KW-1185">Reference proteome</keyword>
<protein>
    <recommendedName>
        <fullName evidence="3">DNA-binding protein</fullName>
    </recommendedName>
</protein>
<evidence type="ECO:0008006" key="3">
    <source>
        <dbReference type="Google" id="ProtNLM"/>
    </source>
</evidence>
<gene>
    <name evidence="1" type="ORF">IBL26_11835</name>
</gene>
<name>A0ABR7RMH5_9PROT</name>